<dbReference type="AlphaFoldDB" id="T0GWE8"/>
<dbReference type="Proteomes" id="UP000015442">
    <property type="component" value="Unassembled WGS sequence"/>
</dbReference>
<proteinExistence type="predicted"/>
<sequence>MIFWNSYITFEFAFTFQLIKKYSKLYNKILIFLSKQDFIIKMNRIQFYETSKTKNMDWILKLFKIYKNVGVPTFKVFGYYVVISTINTCKDITLKGSEVLQKFIMLQSRINVTFYKSVCYTEFISKLQKRPKQ</sequence>
<gene>
    <name evidence="1" type="ORF">LEP1GSC059_0450</name>
</gene>
<dbReference type="EMBL" id="AKWY02000004">
    <property type="protein sequence ID" value="EQA73267.1"/>
    <property type="molecule type" value="Genomic_DNA"/>
</dbReference>
<accession>T0GWE8</accession>
<evidence type="ECO:0000313" key="2">
    <source>
        <dbReference type="Proteomes" id="UP000015442"/>
    </source>
</evidence>
<comment type="caution">
    <text evidence="1">The sequence shown here is derived from an EMBL/GenBank/DDBJ whole genome shotgun (WGS) entry which is preliminary data.</text>
</comment>
<reference evidence="1 2" key="1">
    <citation type="submission" date="2013-05" db="EMBL/GenBank/DDBJ databases">
        <authorList>
            <person name="Harkins D.M."/>
            <person name="Durkin A.S."/>
            <person name="Brinkac L.M."/>
            <person name="Haft D.H."/>
            <person name="Selengut J.D."/>
            <person name="Sanka R."/>
            <person name="DePew J."/>
            <person name="Purushe J."/>
            <person name="Hartskeerl R.A."/>
            <person name="Ahmed A."/>
            <person name="van der Linden H."/>
            <person name="Goris M.G.A."/>
            <person name="Vinetz J.M."/>
            <person name="Sutton G.G."/>
            <person name="Nierman W.C."/>
            <person name="Fouts D.E."/>
        </authorList>
    </citation>
    <scope>NUCLEOTIDE SEQUENCE [LARGE SCALE GENOMIC DNA]</scope>
    <source>
        <strain evidence="1 2">CZ214</strain>
    </source>
</reference>
<protein>
    <submittedName>
        <fullName evidence="1">Uncharacterized protein</fullName>
    </submittedName>
</protein>
<evidence type="ECO:0000313" key="1">
    <source>
        <dbReference type="EMBL" id="EQA73267.1"/>
    </source>
</evidence>
<organism evidence="1 2">
    <name type="scientific">Leptospira noguchii serovar Panama str. CZ214</name>
    <dbReference type="NCBI Taxonomy" id="1001595"/>
    <lineage>
        <taxon>Bacteria</taxon>
        <taxon>Pseudomonadati</taxon>
        <taxon>Spirochaetota</taxon>
        <taxon>Spirochaetia</taxon>
        <taxon>Leptospirales</taxon>
        <taxon>Leptospiraceae</taxon>
        <taxon>Leptospira</taxon>
    </lineage>
</organism>
<name>T0GWE8_9LEPT</name>